<organism evidence="12 13">
    <name type="scientific">Saccharomycodes ludwigii</name>
    <dbReference type="NCBI Taxonomy" id="36035"/>
    <lineage>
        <taxon>Eukaryota</taxon>
        <taxon>Fungi</taxon>
        <taxon>Dikarya</taxon>
        <taxon>Ascomycota</taxon>
        <taxon>Saccharomycotina</taxon>
        <taxon>Saccharomycetes</taxon>
        <taxon>Saccharomycodales</taxon>
        <taxon>Saccharomycodaceae</taxon>
        <taxon>Saccharomycodes</taxon>
    </lineage>
</organism>
<proteinExistence type="inferred from homology"/>
<gene>
    <name evidence="12" type="ORF">SCODWIG_02885</name>
</gene>
<evidence type="ECO:0000256" key="6">
    <source>
        <dbReference type="ARBA" id="ARBA00022842"/>
    </source>
</evidence>
<keyword evidence="7" id="KW-0799">Topoisomerase</keyword>
<dbReference type="VEuPathDB" id="FungiDB:SCODWIG_02885"/>
<keyword evidence="9" id="KW-0413">Isomerase</keyword>
<dbReference type="Gene3D" id="3.40.1360.10">
    <property type="match status" value="1"/>
</dbReference>
<dbReference type="InterPro" id="IPR002815">
    <property type="entry name" value="Spo11/TopoVI_A"/>
</dbReference>
<name>A0A376B9B9_9ASCO</name>
<dbReference type="PANTHER" id="PTHR10848">
    <property type="entry name" value="MEIOTIC RECOMBINATION PROTEIN SPO11"/>
    <property type="match status" value="1"/>
</dbReference>
<dbReference type="InterPro" id="IPR013049">
    <property type="entry name" value="Spo11/TopoVI_A_N"/>
</dbReference>
<dbReference type="GO" id="GO:0007131">
    <property type="term" value="P:reciprocal meiotic recombination"/>
    <property type="evidence" value="ECO:0007669"/>
    <property type="project" value="TreeGrafter"/>
</dbReference>
<dbReference type="Pfam" id="PF04406">
    <property type="entry name" value="TP6A_N"/>
    <property type="match status" value="1"/>
</dbReference>
<dbReference type="GO" id="GO:0046872">
    <property type="term" value="F:metal ion binding"/>
    <property type="evidence" value="ECO:0007669"/>
    <property type="project" value="UniProtKB-KW"/>
</dbReference>
<reference evidence="13" key="1">
    <citation type="submission" date="2018-06" db="EMBL/GenBank/DDBJ databases">
        <authorList>
            <person name="Guldener U."/>
        </authorList>
    </citation>
    <scope>NUCLEOTIDE SEQUENCE [LARGE SCALE GENOMIC DNA]</scope>
    <source>
        <strain evidence="13">UTAD17</strain>
    </source>
</reference>
<evidence type="ECO:0000256" key="8">
    <source>
        <dbReference type="ARBA" id="ARBA00023125"/>
    </source>
</evidence>
<comment type="similarity">
    <text evidence="3">Belongs to the TOP6A family.</text>
</comment>
<dbReference type="OrthoDB" id="5377392at2759"/>
<dbReference type="EC" id="5.6.2.2" evidence="4"/>
<evidence type="ECO:0000256" key="1">
    <source>
        <dbReference type="ARBA" id="ARBA00000185"/>
    </source>
</evidence>
<accession>A0A376B9B9</accession>
<dbReference type="GO" id="GO:0000228">
    <property type="term" value="C:nuclear chromosome"/>
    <property type="evidence" value="ECO:0007669"/>
    <property type="project" value="TreeGrafter"/>
</dbReference>
<keyword evidence="6" id="KW-0460">Magnesium</keyword>
<evidence type="ECO:0000259" key="10">
    <source>
        <dbReference type="Pfam" id="PF04406"/>
    </source>
</evidence>
<evidence type="ECO:0000256" key="3">
    <source>
        <dbReference type="ARBA" id="ARBA00006559"/>
    </source>
</evidence>
<evidence type="ECO:0000256" key="7">
    <source>
        <dbReference type="ARBA" id="ARBA00023029"/>
    </source>
</evidence>
<evidence type="ECO:0000256" key="2">
    <source>
        <dbReference type="ARBA" id="ARBA00001946"/>
    </source>
</evidence>
<feature type="domain" description="Spo11/DNA topoisomerase VI subunit A N-terminal" evidence="10">
    <location>
        <begin position="175"/>
        <end position="217"/>
    </location>
</feature>
<dbReference type="GO" id="GO:0005524">
    <property type="term" value="F:ATP binding"/>
    <property type="evidence" value="ECO:0007669"/>
    <property type="project" value="InterPro"/>
</dbReference>
<dbReference type="Pfam" id="PF21180">
    <property type="entry name" value="TOP6A-Spo11_Toprim"/>
    <property type="match status" value="1"/>
</dbReference>
<evidence type="ECO:0000313" key="12">
    <source>
        <dbReference type="EMBL" id="SSD61124.1"/>
    </source>
</evidence>
<dbReference type="Proteomes" id="UP000262825">
    <property type="component" value="Unassembled WGS sequence"/>
</dbReference>
<dbReference type="InterPro" id="IPR034136">
    <property type="entry name" value="TOPRIM_Topo6A/Spo11"/>
</dbReference>
<sequence length="483" mass="55335">MNVSLNQLIDKIPSIENNGLRQNRSLLVKLFDTYYGNGSTNKSRVLHLHSPTQINLKDNINQIIASISNGIDSGEIIELYLNIPDNLRSSYYRNDKKRRKGKQTTKIVLEDDSLEKCDNNKNKNEFNDSPITVLQYPNTTHLNRTKVNGFFMVLSLLNTIENNLLSSDGNIIPLKYMTVRDIYYQNVKLYNKNQKNVNRWLDVIAYSLKLQNKYKLGIIASPKGLVYSPTWDLILHNNSNKTSTTISCGKTQLIPYCVIDDDIGISLRVDEKHYSKKLRGIVVFEKDAIFNYFVSNNCVANSNQEWIFITGKGYPDLATKKMVEKLYNYFSGGNNNGKIITINFFGDCDPYGINIIDKYLQLFPSISNTTVVEYKGVYLLEILNPRQSVSSYTGVFGTICDNGLNSANETISDFGGFQFMQLTSNDFQMGQRLLKKLVSRKDQHLNTKMIIELQRQLFFNVKGEMNVVENCNFQSYFYSKLLL</sequence>
<dbReference type="PANTHER" id="PTHR10848:SF0">
    <property type="entry name" value="MEIOTIC RECOMBINATION PROTEIN SPO11"/>
    <property type="match status" value="1"/>
</dbReference>
<evidence type="ECO:0000259" key="11">
    <source>
        <dbReference type="Pfam" id="PF21180"/>
    </source>
</evidence>
<dbReference type="GO" id="GO:0003677">
    <property type="term" value="F:DNA binding"/>
    <property type="evidence" value="ECO:0007669"/>
    <property type="project" value="UniProtKB-KW"/>
</dbReference>
<keyword evidence="5" id="KW-0479">Metal-binding</keyword>
<dbReference type="PRINTS" id="PR01550">
    <property type="entry name" value="TOP6AFAMILY"/>
</dbReference>
<evidence type="ECO:0000256" key="4">
    <source>
        <dbReference type="ARBA" id="ARBA00012895"/>
    </source>
</evidence>
<evidence type="ECO:0000313" key="13">
    <source>
        <dbReference type="Proteomes" id="UP000262825"/>
    </source>
</evidence>
<keyword evidence="8" id="KW-0238">DNA-binding</keyword>
<dbReference type="AlphaFoldDB" id="A0A376B9B9"/>
<keyword evidence="13" id="KW-1185">Reference proteome</keyword>
<dbReference type="EMBL" id="UFAJ01000575">
    <property type="protein sequence ID" value="SSD61124.1"/>
    <property type="molecule type" value="Genomic_DNA"/>
</dbReference>
<feature type="domain" description="Topoisomerase 6 subunit A/Spo11 TOPRIM" evidence="11">
    <location>
        <begin position="281"/>
        <end position="359"/>
    </location>
</feature>
<dbReference type="GO" id="GO:0003918">
    <property type="term" value="F:DNA topoisomerase type II (double strand cut, ATP-hydrolyzing) activity"/>
    <property type="evidence" value="ECO:0007669"/>
    <property type="project" value="UniProtKB-EC"/>
</dbReference>
<comment type="catalytic activity">
    <reaction evidence="1">
        <text>ATP-dependent breakage, passage and rejoining of double-stranded DNA.</text>
        <dbReference type="EC" id="5.6.2.2"/>
    </reaction>
</comment>
<dbReference type="GO" id="GO:0042138">
    <property type="term" value="P:meiotic DNA double-strand break formation"/>
    <property type="evidence" value="ECO:0007669"/>
    <property type="project" value="TreeGrafter"/>
</dbReference>
<evidence type="ECO:0000256" key="5">
    <source>
        <dbReference type="ARBA" id="ARBA00022723"/>
    </source>
</evidence>
<protein>
    <recommendedName>
        <fullName evidence="4">DNA topoisomerase (ATP-hydrolyzing)</fullName>
        <ecNumber evidence="4">5.6.2.2</ecNumber>
    </recommendedName>
</protein>
<evidence type="ECO:0000256" key="9">
    <source>
        <dbReference type="ARBA" id="ARBA00023235"/>
    </source>
</evidence>
<dbReference type="InterPro" id="IPR036078">
    <property type="entry name" value="Spo11/TopoVI_A_sf"/>
</dbReference>
<dbReference type="GO" id="GO:0000706">
    <property type="term" value="P:meiotic DNA double-strand break processing"/>
    <property type="evidence" value="ECO:0007669"/>
    <property type="project" value="TreeGrafter"/>
</dbReference>
<comment type="cofactor">
    <cofactor evidence="2">
        <name>Mg(2+)</name>
        <dbReference type="ChEBI" id="CHEBI:18420"/>
    </cofactor>
</comment>
<dbReference type="SUPFAM" id="SSF56726">
    <property type="entry name" value="DNA topoisomerase IV, alpha subunit"/>
    <property type="match status" value="1"/>
</dbReference>